<protein>
    <submittedName>
        <fullName evidence="2">Uncharacterized protein</fullName>
    </submittedName>
</protein>
<feature type="region of interest" description="Disordered" evidence="1">
    <location>
        <begin position="1"/>
        <end position="27"/>
    </location>
</feature>
<evidence type="ECO:0000313" key="3">
    <source>
        <dbReference type="Proteomes" id="UP000467428"/>
    </source>
</evidence>
<gene>
    <name evidence="2" type="ORF">MARA_09030</name>
</gene>
<dbReference type="EMBL" id="AP022593">
    <property type="protein sequence ID" value="BBY47435.1"/>
    <property type="molecule type" value="Genomic_DNA"/>
</dbReference>
<evidence type="ECO:0000256" key="1">
    <source>
        <dbReference type="SAM" id="MobiDB-lite"/>
    </source>
</evidence>
<geneLocation type="plasmid" evidence="3">
    <name>pjcm18538 dna</name>
</geneLocation>
<reference evidence="2 3" key="1">
    <citation type="journal article" date="2019" name="Emerg. Microbes Infect.">
        <title>Comprehensive subspecies identification of 175 nontuberculous mycobacteria species based on 7547 genomic profiles.</title>
        <authorList>
            <person name="Matsumoto Y."/>
            <person name="Kinjo T."/>
            <person name="Motooka D."/>
            <person name="Nabeya D."/>
            <person name="Jung N."/>
            <person name="Uechi K."/>
            <person name="Horii T."/>
            <person name="Iida T."/>
            <person name="Fujita J."/>
            <person name="Nakamura S."/>
        </authorList>
    </citation>
    <scope>NUCLEOTIDE SEQUENCE [LARGE SCALE GENOMIC DNA]</scope>
    <source>
        <strain evidence="2 3">JCM 18538</strain>
    </source>
</reference>
<dbReference type="AlphaFoldDB" id="A0A7I7RUJ6"/>
<feature type="compositionally biased region" description="Basic and acidic residues" evidence="1">
    <location>
        <begin position="1"/>
        <end position="10"/>
    </location>
</feature>
<dbReference type="Proteomes" id="UP000467428">
    <property type="component" value="Chromosome"/>
</dbReference>
<dbReference type="KEGG" id="marz:MARA_09030"/>
<accession>A0A7I7RUJ6</accession>
<evidence type="ECO:0000313" key="2">
    <source>
        <dbReference type="EMBL" id="BBY47435.1"/>
    </source>
</evidence>
<proteinExistence type="predicted"/>
<sequence length="157" mass="17871">MTEHANDDKPAAPTNDGTPADHDRKLPDDVSDATVEAVGSVSEALEWVERARGHLYSFHQLMGHADLTLGDACDKLRDAGHTEVADRLEAEMVGRNVLNGRWTFQIVEDFDDNYWSVLRDHERRVRDELQQGYRHVFEARMKEDRRTHGRVGHEGAP</sequence>
<name>A0A7I7RUJ6_9MYCO</name>
<organism evidence="2 3">
    <name type="scientific">Mycolicibacterium arabiense</name>
    <dbReference type="NCBI Taxonomy" id="1286181"/>
    <lineage>
        <taxon>Bacteria</taxon>
        <taxon>Bacillati</taxon>
        <taxon>Actinomycetota</taxon>
        <taxon>Actinomycetes</taxon>
        <taxon>Mycobacteriales</taxon>
        <taxon>Mycobacteriaceae</taxon>
        <taxon>Mycolicibacterium</taxon>
    </lineage>
</organism>
<keyword evidence="3" id="KW-1185">Reference proteome</keyword>